<dbReference type="NCBIfam" id="NF006521">
    <property type="entry name" value="PRK08965.1-5"/>
    <property type="match status" value="1"/>
</dbReference>
<dbReference type="Proteomes" id="UP000237983">
    <property type="component" value="Unassembled WGS sequence"/>
</dbReference>
<feature type="transmembrane region" description="Helical" evidence="7">
    <location>
        <begin position="64"/>
        <end position="90"/>
    </location>
</feature>
<accession>A0A2T0VFN5</accession>
<dbReference type="PANTHER" id="PTHR34584">
    <property type="entry name" value="NA(+)/H(+) ANTIPORTER SUBUNIT E1"/>
    <property type="match status" value="1"/>
</dbReference>
<keyword evidence="9" id="KW-1185">Reference proteome</keyword>
<comment type="similarity">
    <text evidence="2">Belongs to the CPA3 antiporters (TC 2.A.63) subunit E family.</text>
</comment>
<evidence type="ECO:0000256" key="3">
    <source>
        <dbReference type="ARBA" id="ARBA00022475"/>
    </source>
</evidence>
<dbReference type="AlphaFoldDB" id="A0A2T0VFN5"/>
<keyword evidence="5 7" id="KW-1133">Transmembrane helix</keyword>
<evidence type="ECO:0000256" key="6">
    <source>
        <dbReference type="ARBA" id="ARBA00023136"/>
    </source>
</evidence>
<dbReference type="EMBL" id="PVTL01000003">
    <property type="protein sequence ID" value="PRY69019.1"/>
    <property type="molecule type" value="Genomic_DNA"/>
</dbReference>
<dbReference type="OrthoDB" id="3556991at2"/>
<evidence type="ECO:0000256" key="1">
    <source>
        <dbReference type="ARBA" id="ARBA00004651"/>
    </source>
</evidence>
<dbReference type="GO" id="GO:0005886">
    <property type="term" value="C:plasma membrane"/>
    <property type="evidence" value="ECO:0007669"/>
    <property type="project" value="UniProtKB-SubCell"/>
</dbReference>
<dbReference type="RefSeq" id="WP_106211257.1">
    <property type="nucleotide sequence ID" value="NZ_PVTL01000003.1"/>
</dbReference>
<sequence length="180" mass="20111">MTQDARVRQRLWQQLPLLVGLVVLWMLLWGSLSLLNLVTGILVALLVTRVFFLPPVELSGRFNIFWLALFLAKFFGDLVFASFQVAYQALRPSGISQSSLIAVQLVTRSDFVLTLTSIALSLVPGSLVVEVDRERSILYLHALNTRNLDDVDAVRAQALRVEYLIVRVLGSKEDVKAVTS</sequence>
<dbReference type="InterPro" id="IPR002758">
    <property type="entry name" value="Cation_antiport_E"/>
</dbReference>
<dbReference type="PANTHER" id="PTHR34584:SF1">
    <property type="entry name" value="NA(+)_H(+) ANTIPORTER SUBUNIT E1"/>
    <property type="match status" value="1"/>
</dbReference>
<reference evidence="8 9" key="1">
    <citation type="submission" date="2018-03" db="EMBL/GenBank/DDBJ databases">
        <title>Genomic Encyclopedia of Type Strains, Phase III (KMG-III): the genomes of soil and plant-associated and newly described type strains.</title>
        <authorList>
            <person name="Whitman W."/>
        </authorList>
    </citation>
    <scope>NUCLEOTIDE SEQUENCE [LARGE SCALE GENOMIC DNA]</scope>
    <source>
        <strain evidence="8 9">CGMCC 1.12484</strain>
    </source>
</reference>
<keyword evidence="4 7" id="KW-0812">Transmembrane</keyword>
<evidence type="ECO:0000256" key="2">
    <source>
        <dbReference type="ARBA" id="ARBA00006228"/>
    </source>
</evidence>
<evidence type="ECO:0000256" key="5">
    <source>
        <dbReference type="ARBA" id="ARBA00022989"/>
    </source>
</evidence>
<name>A0A2T0VFN5_9MICO</name>
<evidence type="ECO:0000256" key="4">
    <source>
        <dbReference type="ARBA" id="ARBA00022692"/>
    </source>
</evidence>
<dbReference type="GO" id="GO:0008324">
    <property type="term" value="F:monoatomic cation transmembrane transporter activity"/>
    <property type="evidence" value="ECO:0007669"/>
    <property type="project" value="InterPro"/>
</dbReference>
<keyword evidence="6 7" id="KW-0472">Membrane</keyword>
<organism evidence="8 9">
    <name type="scientific">Glaciihabitans tibetensis</name>
    <dbReference type="NCBI Taxonomy" id="1266600"/>
    <lineage>
        <taxon>Bacteria</taxon>
        <taxon>Bacillati</taxon>
        <taxon>Actinomycetota</taxon>
        <taxon>Actinomycetes</taxon>
        <taxon>Micrococcales</taxon>
        <taxon>Microbacteriaceae</taxon>
        <taxon>Glaciihabitans</taxon>
    </lineage>
</organism>
<evidence type="ECO:0000256" key="7">
    <source>
        <dbReference type="SAM" id="Phobius"/>
    </source>
</evidence>
<evidence type="ECO:0000313" key="9">
    <source>
        <dbReference type="Proteomes" id="UP000237983"/>
    </source>
</evidence>
<evidence type="ECO:0000313" key="8">
    <source>
        <dbReference type="EMBL" id="PRY69019.1"/>
    </source>
</evidence>
<gene>
    <name evidence="8" type="ORF">B0I08_103225</name>
</gene>
<proteinExistence type="inferred from homology"/>
<comment type="caution">
    <text evidence="8">The sequence shown here is derived from an EMBL/GenBank/DDBJ whole genome shotgun (WGS) entry which is preliminary data.</text>
</comment>
<comment type="subcellular location">
    <subcellularLocation>
        <location evidence="1">Cell membrane</location>
        <topology evidence="1">Multi-pass membrane protein</topology>
    </subcellularLocation>
</comment>
<dbReference type="Pfam" id="PF01899">
    <property type="entry name" value="MNHE"/>
    <property type="match status" value="1"/>
</dbReference>
<keyword evidence="3" id="KW-1003">Cell membrane</keyword>
<protein>
    <submittedName>
        <fullName evidence="8">Multisubunit sodium/proton antiporter MrpE subunit</fullName>
    </submittedName>
</protein>